<evidence type="ECO:0000313" key="4">
    <source>
        <dbReference type="EMBL" id="VDK36424.1"/>
    </source>
</evidence>
<dbReference type="PRINTS" id="PR00081">
    <property type="entry name" value="GDHRDH"/>
</dbReference>
<comment type="similarity">
    <text evidence="2">Belongs to the short-chain dehydrogenases/reductases (SDR) family.</text>
</comment>
<accession>A0A0R3W7M2</accession>
<keyword evidence="1" id="KW-0560">Oxidoreductase</keyword>
<reference evidence="6" key="1">
    <citation type="submission" date="2017-02" db="UniProtKB">
        <authorList>
            <consortium name="WormBaseParasite"/>
        </authorList>
    </citation>
    <scope>IDENTIFICATION</scope>
</reference>
<dbReference type="GO" id="GO:0016491">
    <property type="term" value="F:oxidoreductase activity"/>
    <property type="evidence" value="ECO:0007669"/>
    <property type="project" value="UniProtKB-KW"/>
</dbReference>
<dbReference type="Proteomes" id="UP000282613">
    <property type="component" value="Unassembled WGS sequence"/>
</dbReference>
<organism evidence="6">
    <name type="scientific">Taenia asiatica</name>
    <name type="common">Asian tapeworm</name>
    <dbReference type="NCBI Taxonomy" id="60517"/>
    <lineage>
        <taxon>Eukaryota</taxon>
        <taxon>Metazoa</taxon>
        <taxon>Spiralia</taxon>
        <taxon>Lophotrochozoa</taxon>
        <taxon>Platyhelminthes</taxon>
        <taxon>Cestoda</taxon>
        <taxon>Eucestoda</taxon>
        <taxon>Cyclophyllidea</taxon>
        <taxon>Taeniidae</taxon>
        <taxon>Taenia</taxon>
    </lineage>
</organism>
<evidence type="ECO:0000256" key="2">
    <source>
        <dbReference type="RuleBase" id="RU000363"/>
    </source>
</evidence>
<dbReference type="InterPro" id="IPR002347">
    <property type="entry name" value="SDR_fam"/>
</dbReference>
<dbReference type="AlphaFoldDB" id="A0A0R3W7M2"/>
<reference evidence="4 5" key="2">
    <citation type="submission" date="2018-11" db="EMBL/GenBank/DDBJ databases">
        <authorList>
            <consortium name="Pathogen Informatics"/>
        </authorList>
    </citation>
    <scope>NUCLEOTIDE SEQUENCE [LARGE SCALE GENOMIC DNA]</scope>
</reference>
<dbReference type="Gene3D" id="3.40.50.720">
    <property type="entry name" value="NAD(P)-binding Rossmann-like Domain"/>
    <property type="match status" value="1"/>
</dbReference>
<keyword evidence="5" id="KW-1185">Reference proteome</keyword>
<dbReference type="InterPro" id="IPR020904">
    <property type="entry name" value="Sc_DH/Rdtase_CS"/>
</dbReference>
<dbReference type="Pfam" id="PF00106">
    <property type="entry name" value="adh_short"/>
    <property type="match status" value="1"/>
</dbReference>
<keyword evidence="3" id="KW-0732">Signal</keyword>
<dbReference type="SUPFAM" id="SSF51735">
    <property type="entry name" value="NAD(P)-binding Rossmann-fold domains"/>
    <property type="match status" value="1"/>
</dbReference>
<dbReference type="WBParaSite" id="TASK_0000628301-mRNA-1">
    <property type="protein sequence ID" value="TASK_0000628301-mRNA-1"/>
    <property type="gene ID" value="TASK_0000628301"/>
</dbReference>
<evidence type="ECO:0000313" key="6">
    <source>
        <dbReference type="WBParaSite" id="TASK_0000628301-mRNA-1"/>
    </source>
</evidence>
<dbReference type="PANTHER" id="PTHR43658">
    <property type="entry name" value="SHORT-CHAIN DEHYDROGENASE/REDUCTASE"/>
    <property type="match status" value="1"/>
</dbReference>
<dbReference type="PROSITE" id="PS00061">
    <property type="entry name" value="ADH_SHORT"/>
    <property type="match status" value="1"/>
</dbReference>
<evidence type="ECO:0000256" key="1">
    <source>
        <dbReference type="ARBA" id="ARBA00023002"/>
    </source>
</evidence>
<name>A0A0R3W7M2_TAEAS</name>
<dbReference type="InterPro" id="IPR036291">
    <property type="entry name" value="NAD(P)-bd_dom_sf"/>
</dbReference>
<evidence type="ECO:0000313" key="5">
    <source>
        <dbReference type="Proteomes" id="UP000282613"/>
    </source>
</evidence>
<dbReference type="PRINTS" id="PR00080">
    <property type="entry name" value="SDRFAMILY"/>
</dbReference>
<dbReference type="STRING" id="60517.A0A0R3W7M2"/>
<protein>
    <submittedName>
        <fullName evidence="6">3-hydroxyacyl-CoA dehydrogenase type-2</fullName>
    </submittedName>
</protein>
<dbReference type="PANTHER" id="PTHR43658:SF8">
    <property type="entry name" value="17-BETA-HYDROXYSTEROID DEHYDROGENASE 14-RELATED"/>
    <property type="match status" value="1"/>
</dbReference>
<dbReference type="OrthoDB" id="1274115at2759"/>
<feature type="signal peptide" evidence="3">
    <location>
        <begin position="1"/>
        <end position="15"/>
    </location>
</feature>
<proteinExistence type="inferred from homology"/>
<evidence type="ECO:0000256" key="3">
    <source>
        <dbReference type="SAM" id="SignalP"/>
    </source>
</evidence>
<gene>
    <name evidence="4" type="ORF">TASK_LOCUS6284</name>
</gene>
<sequence length="301" mass="32072">MRFSGALLSLKNISALVTGGASGLGLATTKKLLQEGCKVVVCDINRTSGIDKLGDDVIFSETDITSEESVKEAIDLAKSKFSLINCVVNCVGIGISRKTISNSSSKPHDLKEFERVLRVNTVGTFNVIRLTALSMAQNEPDEDGERGVIINTASVSAFEGQVGQVAYAASKAAVVGMTLPVARDLSRHGIRCVTIAPGRNSGLLKTLLKAPDGKNAKWSYSAIGRRWSIDPLVNLSSGIFDTETATAKTPKGAFHHLVKSVPFPNRPGRPEEFAHLVCCIIGNKMLNGTTIRLDGALRLPP</sequence>
<feature type="chain" id="PRO_5043132634" evidence="3">
    <location>
        <begin position="16"/>
        <end position="301"/>
    </location>
</feature>
<dbReference type="EMBL" id="UYRS01018484">
    <property type="protein sequence ID" value="VDK36424.1"/>
    <property type="molecule type" value="Genomic_DNA"/>
</dbReference>